<dbReference type="EMBL" id="AP019791">
    <property type="protein sequence ID" value="BBL78604.1"/>
    <property type="molecule type" value="Genomic_DNA"/>
</dbReference>
<sequence>MSPSSGMLRLCEGEEGLRFVRGKGMDMQHSPSDPEPRAGEARGRLNLDRRGDGPLAPSIAG</sequence>
<evidence type="ECO:0000256" key="1">
    <source>
        <dbReference type="SAM" id="MobiDB-lite"/>
    </source>
</evidence>
<evidence type="ECO:0000313" key="2">
    <source>
        <dbReference type="EMBL" id="BBL78604.1"/>
    </source>
</evidence>
<gene>
    <name evidence="2" type="ORF">RxyAA322_04580</name>
</gene>
<evidence type="ECO:0000313" key="3">
    <source>
        <dbReference type="Proteomes" id="UP000318065"/>
    </source>
</evidence>
<feature type="region of interest" description="Disordered" evidence="1">
    <location>
        <begin position="21"/>
        <end position="61"/>
    </location>
</feature>
<proteinExistence type="predicted"/>
<reference evidence="2" key="1">
    <citation type="journal article" date="2019" name="Microbiol. Resour. Announc.">
        <title>Complete Genome Sequence of Rubrobacter xylanophilus Strain AA3-22, Isolated from Arima Onsen in Japan.</title>
        <authorList>
            <person name="Tomariguchi N."/>
            <person name="Miyazaki K."/>
        </authorList>
    </citation>
    <scope>NUCLEOTIDE SEQUENCE [LARGE SCALE GENOMIC DNA]</scope>
    <source>
        <strain evidence="2">AA3-22</strain>
    </source>
</reference>
<organism evidence="2 3">
    <name type="scientific">Rubrobacter xylanophilus</name>
    <dbReference type="NCBI Taxonomy" id="49319"/>
    <lineage>
        <taxon>Bacteria</taxon>
        <taxon>Bacillati</taxon>
        <taxon>Actinomycetota</taxon>
        <taxon>Rubrobacteria</taxon>
        <taxon>Rubrobacterales</taxon>
        <taxon>Rubrobacteraceae</taxon>
        <taxon>Rubrobacter</taxon>
    </lineage>
</organism>
<dbReference type="AlphaFoldDB" id="A0A510HF99"/>
<feature type="compositionally biased region" description="Basic and acidic residues" evidence="1">
    <location>
        <begin position="21"/>
        <end position="52"/>
    </location>
</feature>
<accession>A0A510HF99</accession>
<keyword evidence="3" id="KW-1185">Reference proteome</keyword>
<name>A0A510HF99_9ACTN</name>
<protein>
    <submittedName>
        <fullName evidence="2">Uncharacterized protein</fullName>
    </submittedName>
</protein>
<dbReference type="Proteomes" id="UP000318065">
    <property type="component" value="Chromosome"/>
</dbReference>